<keyword evidence="4 6" id="KW-0460">Magnesium</keyword>
<evidence type="ECO:0000256" key="3">
    <source>
        <dbReference type="ARBA" id="ARBA00022723"/>
    </source>
</evidence>
<evidence type="ECO:0000313" key="9">
    <source>
        <dbReference type="Proteomes" id="UP000248021"/>
    </source>
</evidence>
<dbReference type="GO" id="GO:0016829">
    <property type="term" value="F:lyase activity"/>
    <property type="evidence" value="ECO:0007669"/>
    <property type="project" value="UniProtKB-KW"/>
</dbReference>
<sequence length="294" mass="30451">MARRLSQSVPAGPLHSVLYMPASNRRALEKARSLKADAIILDLEDAVAPAMKAAARGAIREALGPDGLLSGLRVVLRINGLDTDFGADDVAALTYAPRWPDAVLVPKVSSPDDLARVGAAMRRAGAPGDLALWAMIETPAAILNLRDIVSAAPETGLACLVVGANDIAKETRMRVSPGRAALVPLLSSIVVAARAHGLAVLDAVYNAIGDADGFAAECAQGRDLGFDGKTLIHPSQIAAAKAAFAPSADEIAEAEAIVAAFALPENARAGAISLDGRMVERLHLAIAEQILESR</sequence>
<feature type="binding site" evidence="5">
    <location>
        <position position="77"/>
    </location>
    <ligand>
        <name>substrate</name>
    </ligand>
</feature>
<dbReference type="InterPro" id="IPR011206">
    <property type="entry name" value="Citrate_lyase_beta/mcl1/mcl2"/>
</dbReference>
<name>A0A2V3UW59_9HYPH</name>
<comment type="cofactor">
    <cofactor evidence="1">
        <name>Mg(2+)</name>
        <dbReference type="ChEBI" id="CHEBI:18420"/>
    </cofactor>
</comment>
<dbReference type="Proteomes" id="UP000248021">
    <property type="component" value="Unassembled WGS sequence"/>
</dbReference>
<feature type="binding site" evidence="6">
    <location>
        <position position="166"/>
    </location>
    <ligand>
        <name>Mg(2+)</name>
        <dbReference type="ChEBI" id="CHEBI:18420"/>
    </ligand>
</feature>
<evidence type="ECO:0000256" key="5">
    <source>
        <dbReference type="PIRSR" id="PIRSR015582-1"/>
    </source>
</evidence>
<dbReference type="SUPFAM" id="SSF51621">
    <property type="entry name" value="Phosphoenolpyruvate/pyruvate domain"/>
    <property type="match status" value="1"/>
</dbReference>
<reference evidence="8 9" key="1">
    <citation type="submission" date="2018-05" db="EMBL/GenBank/DDBJ databases">
        <title>Genomic Encyclopedia of Type Strains, Phase IV (KMG-IV): sequencing the most valuable type-strain genomes for metagenomic binning, comparative biology and taxonomic classification.</title>
        <authorList>
            <person name="Goeker M."/>
        </authorList>
    </citation>
    <scope>NUCLEOTIDE SEQUENCE [LARGE SCALE GENOMIC DNA]</scope>
    <source>
        <strain evidence="8 9">DSM 6462</strain>
    </source>
</reference>
<keyword evidence="8" id="KW-0456">Lyase</keyword>
<evidence type="ECO:0000256" key="2">
    <source>
        <dbReference type="ARBA" id="ARBA00005568"/>
    </source>
</evidence>
<feature type="binding site" evidence="5">
    <location>
        <position position="137"/>
    </location>
    <ligand>
        <name>substrate</name>
    </ligand>
</feature>
<dbReference type="AlphaFoldDB" id="A0A2V3UW59"/>
<dbReference type="PANTHER" id="PTHR32308">
    <property type="entry name" value="LYASE BETA SUBUNIT, PUTATIVE (AFU_ORTHOLOGUE AFUA_4G13030)-RELATED"/>
    <property type="match status" value="1"/>
</dbReference>
<dbReference type="GO" id="GO:0006107">
    <property type="term" value="P:oxaloacetate metabolic process"/>
    <property type="evidence" value="ECO:0007669"/>
    <property type="project" value="TreeGrafter"/>
</dbReference>
<feature type="binding site" evidence="6">
    <location>
        <position position="137"/>
    </location>
    <ligand>
        <name>Mg(2+)</name>
        <dbReference type="ChEBI" id="CHEBI:18420"/>
    </ligand>
</feature>
<evidence type="ECO:0000256" key="6">
    <source>
        <dbReference type="PIRSR" id="PIRSR015582-2"/>
    </source>
</evidence>
<dbReference type="PIRSF" id="PIRSF015582">
    <property type="entry name" value="Cit_lyase_B"/>
    <property type="match status" value="1"/>
</dbReference>
<comment type="caution">
    <text evidence="8">The sequence shown here is derived from an EMBL/GenBank/DDBJ whole genome shotgun (WGS) entry which is preliminary data.</text>
</comment>
<evidence type="ECO:0000256" key="1">
    <source>
        <dbReference type="ARBA" id="ARBA00001946"/>
    </source>
</evidence>
<proteinExistence type="inferred from homology"/>
<dbReference type="RefSeq" id="WP_110373243.1">
    <property type="nucleotide sequence ID" value="NZ_JAHBRY010000001.1"/>
</dbReference>
<organism evidence="8 9">
    <name type="scientific">Chelatococcus asaccharovorans</name>
    <dbReference type="NCBI Taxonomy" id="28210"/>
    <lineage>
        <taxon>Bacteria</taxon>
        <taxon>Pseudomonadati</taxon>
        <taxon>Pseudomonadota</taxon>
        <taxon>Alphaproteobacteria</taxon>
        <taxon>Hyphomicrobiales</taxon>
        <taxon>Chelatococcaceae</taxon>
        <taxon>Chelatococcus</taxon>
    </lineage>
</organism>
<evidence type="ECO:0000256" key="4">
    <source>
        <dbReference type="ARBA" id="ARBA00022842"/>
    </source>
</evidence>
<keyword evidence="9" id="KW-1185">Reference proteome</keyword>
<dbReference type="OrthoDB" id="9800547at2"/>
<accession>A0A2V3UW59</accession>
<dbReference type="GO" id="GO:0000287">
    <property type="term" value="F:magnesium ion binding"/>
    <property type="evidence" value="ECO:0007669"/>
    <property type="project" value="TreeGrafter"/>
</dbReference>
<protein>
    <submittedName>
        <fullName evidence="8">Citrate lyase subunit beta/citryl-CoA lyase</fullName>
    </submittedName>
</protein>
<dbReference type="Gene3D" id="3.20.20.60">
    <property type="entry name" value="Phosphoenolpyruvate-binding domains"/>
    <property type="match status" value="1"/>
</dbReference>
<dbReference type="InterPro" id="IPR015813">
    <property type="entry name" value="Pyrv/PenolPyrv_kinase-like_dom"/>
</dbReference>
<dbReference type="InterPro" id="IPR040442">
    <property type="entry name" value="Pyrv_kinase-like_dom_sf"/>
</dbReference>
<keyword evidence="3 6" id="KW-0479">Metal-binding</keyword>
<dbReference type="EMBL" id="QJJK01000001">
    <property type="protein sequence ID" value="PXW64948.1"/>
    <property type="molecule type" value="Genomic_DNA"/>
</dbReference>
<dbReference type="InterPro" id="IPR005000">
    <property type="entry name" value="Aldolase/citrate-lyase_domain"/>
</dbReference>
<comment type="similarity">
    <text evidence="2">Belongs to the HpcH/HpaI aldolase family.</text>
</comment>
<evidence type="ECO:0000259" key="7">
    <source>
        <dbReference type="Pfam" id="PF03328"/>
    </source>
</evidence>
<evidence type="ECO:0000313" key="8">
    <source>
        <dbReference type="EMBL" id="PXW64948.1"/>
    </source>
</evidence>
<dbReference type="PANTHER" id="PTHR32308:SF10">
    <property type="entry name" value="CITRATE LYASE SUBUNIT BETA"/>
    <property type="match status" value="1"/>
</dbReference>
<dbReference type="Pfam" id="PF03328">
    <property type="entry name" value="HpcH_HpaI"/>
    <property type="match status" value="1"/>
</dbReference>
<feature type="domain" description="HpcH/HpaI aldolase/citrate lyase" evidence="7">
    <location>
        <begin position="16"/>
        <end position="234"/>
    </location>
</feature>
<gene>
    <name evidence="8" type="ORF">C7450_101708</name>
</gene>